<sequence>MDKRHVARRLADRYVAMGNVSAVVLGGSLGRGRGDEVSDVELDIDWQRQPSDAQRKAPASALKGDVTSLWPYDADDGEWSEDVRVLGVDVTVSGFAADEVDRWIASLAAPRDLYLVRQMRMSAIQEGEVFSTAKRGSQTGAAPEPTRAVWRWSPLPVS</sequence>
<evidence type="ECO:0000313" key="1">
    <source>
        <dbReference type="EMBL" id="QDP97792.1"/>
    </source>
</evidence>
<proteinExistence type="predicted"/>
<name>A0A516Q330_9ACTN</name>
<organism evidence="1 2">
    <name type="scientific">Microlunatus elymi</name>
    <dbReference type="NCBI Taxonomy" id="2596828"/>
    <lineage>
        <taxon>Bacteria</taxon>
        <taxon>Bacillati</taxon>
        <taxon>Actinomycetota</taxon>
        <taxon>Actinomycetes</taxon>
        <taxon>Propionibacteriales</taxon>
        <taxon>Propionibacteriaceae</taxon>
        <taxon>Microlunatus</taxon>
    </lineage>
</organism>
<protein>
    <recommendedName>
        <fullName evidence="3">Nucleotidyltransferase domain-containing protein</fullName>
    </recommendedName>
</protein>
<evidence type="ECO:0000313" key="2">
    <source>
        <dbReference type="Proteomes" id="UP000319263"/>
    </source>
</evidence>
<dbReference type="KEGG" id="mik:FOE78_19430"/>
<keyword evidence="2" id="KW-1185">Reference proteome</keyword>
<dbReference type="OrthoDB" id="4863277at2"/>
<dbReference type="AlphaFoldDB" id="A0A516Q330"/>
<gene>
    <name evidence="1" type="ORF">FOE78_19430</name>
</gene>
<accession>A0A516Q330</accession>
<reference evidence="1 2" key="1">
    <citation type="submission" date="2019-07" db="EMBL/GenBank/DDBJ databases">
        <title>Microlunatus dokdonensis sp. nov. isolated from the rhizospheric soil of the wild plant Elymus tsukushiensis.</title>
        <authorList>
            <person name="Ghim S.-Y."/>
            <person name="Hwang Y.-J."/>
            <person name="Son J.-S."/>
            <person name="Shin J.-H."/>
        </authorList>
    </citation>
    <scope>NUCLEOTIDE SEQUENCE [LARGE SCALE GENOMIC DNA]</scope>
    <source>
        <strain evidence="1 2">KUDC0627</strain>
    </source>
</reference>
<dbReference type="Proteomes" id="UP000319263">
    <property type="component" value="Chromosome"/>
</dbReference>
<dbReference type="EMBL" id="CP041692">
    <property type="protein sequence ID" value="QDP97792.1"/>
    <property type="molecule type" value="Genomic_DNA"/>
</dbReference>
<evidence type="ECO:0008006" key="3">
    <source>
        <dbReference type="Google" id="ProtNLM"/>
    </source>
</evidence>
<dbReference type="RefSeq" id="WP_143987747.1">
    <property type="nucleotide sequence ID" value="NZ_CP041692.1"/>
</dbReference>